<evidence type="ECO:0000313" key="3">
    <source>
        <dbReference type="Proteomes" id="UP001595904"/>
    </source>
</evidence>
<accession>A0ABV8SZL0</accession>
<proteinExistence type="predicted"/>
<organism evidence="2 3">
    <name type="scientific">Steroidobacter flavus</name>
    <dbReference type="NCBI Taxonomy" id="1842136"/>
    <lineage>
        <taxon>Bacteria</taxon>
        <taxon>Pseudomonadati</taxon>
        <taxon>Pseudomonadota</taxon>
        <taxon>Gammaproteobacteria</taxon>
        <taxon>Steroidobacterales</taxon>
        <taxon>Steroidobacteraceae</taxon>
        <taxon>Steroidobacter</taxon>
    </lineage>
</organism>
<comment type="caution">
    <text evidence="2">The sequence shown here is derived from an EMBL/GenBank/DDBJ whole genome shotgun (WGS) entry which is preliminary data.</text>
</comment>
<gene>
    <name evidence="2" type="ORF">ACFPN2_25740</name>
</gene>
<keyword evidence="1" id="KW-0732">Signal</keyword>
<feature type="signal peptide" evidence="1">
    <location>
        <begin position="1"/>
        <end position="27"/>
    </location>
</feature>
<dbReference type="InterPro" id="IPR029058">
    <property type="entry name" value="AB_hydrolase_fold"/>
</dbReference>
<dbReference type="RefSeq" id="WP_380601967.1">
    <property type="nucleotide sequence ID" value="NZ_JBHSDU010000014.1"/>
</dbReference>
<protein>
    <submittedName>
        <fullName evidence="2">Plasmid partitioning protein</fullName>
    </submittedName>
</protein>
<sequence>MTMMSRLLFASLIVWASVTFMPSVALADRCSSDADGNWTCTHQKRTNYYFCNGLPVPRVVRWQVPEGTPPAGGWPVAFYYAGTQLTDTSHAFARNVGDSYGRVFEPQIIHELLDDPYGSGKKYAVFVPDPPAAAVWLQFWNTNAVNPYEFSCDYDFFNDFFGEIKGGSYGTASRFNMSRRYAYGVSSGGYNSSRMAVTFNSGAANGNTWKALGIVSASYATCVGPLCSVPSLPGNHPPTKFWIGQLDAFVPVSTVDQYYQALLSAGIATQQLQHAAGHEFTSDSIGASGVKAWFDLY</sequence>
<name>A0ABV8SZL0_9GAMM</name>
<dbReference type="Proteomes" id="UP001595904">
    <property type="component" value="Unassembled WGS sequence"/>
</dbReference>
<dbReference type="SUPFAM" id="SSF53474">
    <property type="entry name" value="alpha/beta-Hydrolases"/>
    <property type="match status" value="1"/>
</dbReference>
<evidence type="ECO:0000313" key="2">
    <source>
        <dbReference type="EMBL" id="MFC4312512.1"/>
    </source>
</evidence>
<reference evidence="3" key="1">
    <citation type="journal article" date="2019" name="Int. J. Syst. Evol. Microbiol.">
        <title>The Global Catalogue of Microorganisms (GCM) 10K type strain sequencing project: providing services to taxonomists for standard genome sequencing and annotation.</title>
        <authorList>
            <consortium name="The Broad Institute Genomics Platform"/>
            <consortium name="The Broad Institute Genome Sequencing Center for Infectious Disease"/>
            <person name="Wu L."/>
            <person name="Ma J."/>
        </authorList>
    </citation>
    <scope>NUCLEOTIDE SEQUENCE [LARGE SCALE GENOMIC DNA]</scope>
    <source>
        <strain evidence="3">CGMCC 1.10759</strain>
    </source>
</reference>
<evidence type="ECO:0000256" key="1">
    <source>
        <dbReference type="SAM" id="SignalP"/>
    </source>
</evidence>
<dbReference type="Gene3D" id="3.40.50.1820">
    <property type="entry name" value="alpha/beta hydrolase"/>
    <property type="match status" value="1"/>
</dbReference>
<feature type="chain" id="PRO_5046438414" evidence="1">
    <location>
        <begin position="28"/>
        <end position="297"/>
    </location>
</feature>
<dbReference type="EMBL" id="JBHSDU010000014">
    <property type="protein sequence ID" value="MFC4312512.1"/>
    <property type="molecule type" value="Genomic_DNA"/>
</dbReference>
<keyword evidence="3" id="KW-1185">Reference proteome</keyword>